<reference evidence="6 7" key="1">
    <citation type="submission" date="2021-01" db="EMBL/GenBank/DDBJ databases">
        <title>Sequencing the genomes of 1000 actinobacteria strains.</title>
        <authorList>
            <person name="Klenk H.-P."/>
        </authorList>
    </citation>
    <scope>NUCLEOTIDE SEQUENCE [LARGE SCALE GENOMIC DNA]</scope>
    <source>
        <strain evidence="6 7">DSM 46000</strain>
    </source>
</reference>
<evidence type="ECO:0000256" key="4">
    <source>
        <dbReference type="ARBA" id="ARBA00022679"/>
    </source>
</evidence>
<dbReference type="SUPFAM" id="SSF53448">
    <property type="entry name" value="Nucleotide-diphospho-sugar transferases"/>
    <property type="match status" value="1"/>
</dbReference>
<comment type="pathway">
    <text evidence="1">Cell wall biogenesis; cell wall polysaccharide biosynthesis.</text>
</comment>
<keyword evidence="3" id="KW-0328">Glycosyltransferase</keyword>
<evidence type="ECO:0000313" key="6">
    <source>
        <dbReference type="EMBL" id="MBM7480363.1"/>
    </source>
</evidence>
<comment type="caution">
    <text evidence="6">The sequence shown here is derived from an EMBL/GenBank/DDBJ whole genome shotgun (WGS) entry which is preliminary data.</text>
</comment>
<dbReference type="Gene3D" id="3.90.550.10">
    <property type="entry name" value="Spore Coat Polysaccharide Biosynthesis Protein SpsA, Chain A"/>
    <property type="match status" value="1"/>
</dbReference>
<accession>A0ABS2LJT4</accession>
<dbReference type="PANTHER" id="PTHR43179:SF12">
    <property type="entry name" value="GALACTOFURANOSYLTRANSFERASE GLFT2"/>
    <property type="match status" value="1"/>
</dbReference>
<evidence type="ECO:0000256" key="2">
    <source>
        <dbReference type="ARBA" id="ARBA00006739"/>
    </source>
</evidence>
<sequence length="323" mass="35112">MTAQVRAVVVNWNGAHLLDDCLSSLLAQDLPPRALEIVVVDNASSDDSVAVLRDRFPTVEVVENTVNRGFAGGVDAGLANLDAPYVVLLNNDATFAPDAISRLVEALEASDSAHAGAATAHILLTEPDEQGRTLVNSTGNVLTSAGSATDRDWLAVDGSISPERRVFGFCGGAALLRTSALAEVGTFDERLFLYYEDTDLSWRMRAAGWETVYVSGAVARHRHAASSDASSPLFRYYNTRNSLLVFTRHAPAGVVVRSLARQVLGAVRHAVLRSEPRPVVAARLRALRDYARMLPTALADRRRYWRRAVVDRRDVYRDAVVGS</sequence>
<comment type="similarity">
    <text evidence="2">Belongs to the glycosyltransferase 2 family.</text>
</comment>
<gene>
    <name evidence="6" type="ORF">JOD49_003283</name>
</gene>
<dbReference type="Proteomes" id="UP000698059">
    <property type="component" value="Unassembled WGS sequence"/>
</dbReference>
<evidence type="ECO:0000313" key="7">
    <source>
        <dbReference type="Proteomes" id="UP000698059"/>
    </source>
</evidence>
<organism evidence="6 7">
    <name type="scientific">Oerskovia jenensis</name>
    <dbReference type="NCBI Taxonomy" id="162169"/>
    <lineage>
        <taxon>Bacteria</taxon>
        <taxon>Bacillati</taxon>
        <taxon>Actinomycetota</taxon>
        <taxon>Actinomycetes</taxon>
        <taxon>Micrococcales</taxon>
        <taxon>Cellulomonadaceae</taxon>
        <taxon>Oerskovia</taxon>
    </lineage>
</organism>
<dbReference type="InterPro" id="IPR029044">
    <property type="entry name" value="Nucleotide-diphossugar_trans"/>
</dbReference>
<dbReference type="PANTHER" id="PTHR43179">
    <property type="entry name" value="RHAMNOSYLTRANSFERASE WBBL"/>
    <property type="match status" value="1"/>
</dbReference>
<keyword evidence="4" id="KW-0808">Transferase</keyword>
<evidence type="ECO:0000259" key="5">
    <source>
        <dbReference type="Pfam" id="PF00535"/>
    </source>
</evidence>
<evidence type="ECO:0000256" key="1">
    <source>
        <dbReference type="ARBA" id="ARBA00004776"/>
    </source>
</evidence>
<evidence type="ECO:0000256" key="3">
    <source>
        <dbReference type="ARBA" id="ARBA00022676"/>
    </source>
</evidence>
<dbReference type="CDD" id="cd04186">
    <property type="entry name" value="GT_2_like_c"/>
    <property type="match status" value="1"/>
</dbReference>
<dbReference type="RefSeq" id="WP_205308155.1">
    <property type="nucleotide sequence ID" value="NZ_BAAAVF010000003.1"/>
</dbReference>
<dbReference type="EMBL" id="JAFBBO010000001">
    <property type="protein sequence ID" value="MBM7480363.1"/>
    <property type="molecule type" value="Genomic_DNA"/>
</dbReference>
<feature type="domain" description="Glycosyltransferase 2-like" evidence="5">
    <location>
        <begin position="8"/>
        <end position="181"/>
    </location>
</feature>
<keyword evidence="7" id="KW-1185">Reference proteome</keyword>
<proteinExistence type="inferred from homology"/>
<dbReference type="InterPro" id="IPR001173">
    <property type="entry name" value="Glyco_trans_2-like"/>
</dbReference>
<dbReference type="Pfam" id="PF00535">
    <property type="entry name" value="Glycos_transf_2"/>
    <property type="match status" value="1"/>
</dbReference>
<name>A0ABS2LJT4_9CELL</name>
<protein>
    <submittedName>
        <fullName evidence="6">GT2 family glycosyltransferase</fullName>
    </submittedName>
</protein>